<evidence type="ECO:0000313" key="2">
    <source>
        <dbReference type="Proteomes" id="UP000595437"/>
    </source>
</evidence>
<name>A0A7T8HF47_CALRO</name>
<sequence length="57" mass="6908">IDKKDIQSFECLLEKYSTKFHPTHYLLLLLKRHLITIWEEEDSSEESLQEKINLCEE</sequence>
<dbReference type="AlphaFoldDB" id="A0A7T8HF47"/>
<gene>
    <name evidence="1" type="ORF">FKW44_009329</name>
</gene>
<feature type="non-terminal residue" evidence="1">
    <location>
        <position position="1"/>
    </location>
</feature>
<feature type="non-terminal residue" evidence="1">
    <location>
        <position position="57"/>
    </location>
</feature>
<keyword evidence="2" id="KW-1185">Reference proteome</keyword>
<evidence type="ECO:0000313" key="1">
    <source>
        <dbReference type="EMBL" id="QQP48872.1"/>
    </source>
</evidence>
<reference evidence="2" key="1">
    <citation type="submission" date="2021-01" db="EMBL/GenBank/DDBJ databases">
        <title>Caligus Genome Assembly.</title>
        <authorList>
            <person name="Gallardo-Escarate C."/>
        </authorList>
    </citation>
    <scope>NUCLEOTIDE SEQUENCE [LARGE SCALE GENOMIC DNA]</scope>
</reference>
<dbReference type="Proteomes" id="UP000595437">
    <property type="component" value="Chromosome 6"/>
</dbReference>
<protein>
    <submittedName>
        <fullName evidence="1">Uncharacterized protein</fullName>
    </submittedName>
</protein>
<organism evidence="1 2">
    <name type="scientific">Caligus rogercresseyi</name>
    <name type="common">Sea louse</name>
    <dbReference type="NCBI Taxonomy" id="217165"/>
    <lineage>
        <taxon>Eukaryota</taxon>
        <taxon>Metazoa</taxon>
        <taxon>Ecdysozoa</taxon>
        <taxon>Arthropoda</taxon>
        <taxon>Crustacea</taxon>
        <taxon>Multicrustacea</taxon>
        <taxon>Hexanauplia</taxon>
        <taxon>Copepoda</taxon>
        <taxon>Siphonostomatoida</taxon>
        <taxon>Caligidae</taxon>
        <taxon>Caligus</taxon>
    </lineage>
</organism>
<proteinExistence type="predicted"/>
<accession>A0A7T8HF47</accession>
<dbReference type="EMBL" id="CP045895">
    <property type="protein sequence ID" value="QQP48872.1"/>
    <property type="molecule type" value="Genomic_DNA"/>
</dbReference>